<evidence type="ECO:0000256" key="1">
    <source>
        <dbReference type="SAM" id="SignalP"/>
    </source>
</evidence>
<dbReference type="RefSeq" id="WP_055037078.1">
    <property type="nucleotide sequence ID" value="NZ_AP014854.2"/>
</dbReference>
<sequence>MLKSTVLGLMLALASLPAAAEDARTRLDLPPEIRELFLEEMRNHMAALDGVIQLLAAGQTKEAGALARKEMAIGRGKGIGRYMPIEFRELGLAYHRSAEEFARLTESIPAKPSAEQWVQVLGGIAAITANCAGCHGVFRAQ</sequence>
<accession>A0A0H5BI88</accession>
<dbReference type="Proteomes" id="UP000065734">
    <property type="component" value="Chromosome I"/>
</dbReference>
<dbReference type="EMBL" id="AP014854">
    <property type="protein sequence ID" value="BAS00870.1"/>
    <property type="molecule type" value="Genomic_DNA"/>
</dbReference>
<dbReference type="GO" id="GO:0022900">
    <property type="term" value="P:electron transport chain"/>
    <property type="evidence" value="ECO:0007669"/>
    <property type="project" value="InterPro"/>
</dbReference>
<dbReference type="OrthoDB" id="7359798at2"/>
<evidence type="ECO:0008006" key="5">
    <source>
        <dbReference type="Google" id="ProtNLM"/>
    </source>
</evidence>
<evidence type="ECO:0000313" key="2">
    <source>
        <dbReference type="EMBL" id="BAS00870.1"/>
    </source>
</evidence>
<name>A0A0H5BI88_BLAVI</name>
<feature type="signal peptide" evidence="1">
    <location>
        <begin position="1"/>
        <end position="20"/>
    </location>
</feature>
<dbReference type="InterPro" id="IPR010980">
    <property type="entry name" value="Cyt_c/b562"/>
</dbReference>
<dbReference type="SUPFAM" id="SSF47175">
    <property type="entry name" value="Cytochromes"/>
    <property type="match status" value="1"/>
</dbReference>
<proteinExistence type="predicted"/>
<reference evidence="3" key="2">
    <citation type="submission" date="2015-11" db="EMBL/GenBank/DDBJ databases">
        <authorList>
            <person name="Zhang Y."/>
            <person name="Guo Z."/>
        </authorList>
    </citation>
    <scope>NUCLEOTIDE SEQUENCE</scope>
    <source>
        <strain evidence="3">1</strain>
    </source>
</reference>
<dbReference type="EMBL" id="LN907867">
    <property type="protein sequence ID" value="CUU41922.1"/>
    <property type="molecule type" value="Genomic_DNA"/>
</dbReference>
<keyword evidence="4" id="KW-1185">Reference proteome</keyword>
<evidence type="ECO:0000313" key="3">
    <source>
        <dbReference type="EMBL" id="CUU41922.1"/>
    </source>
</evidence>
<dbReference type="KEGG" id="bvr:BVIR_1476"/>
<dbReference type="AlphaFoldDB" id="A0A0H5BI88"/>
<keyword evidence="1" id="KW-0732">Signal</keyword>
<organism evidence="3 4">
    <name type="scientific">Blastochloris viridis</name>
    <name type="common">Rhodopseudomonas viridis</name>
    <dbReference type="NCBI Taxonomy" id="1079"/>
    <lineage>
        <taxon>Bacteria</taxon>
        <taxon>Pseudomonadati</taxon>
        <taxon>Pseudomonadota</taxon>
        <taxon>Alphaproteobacteria</taxon>
        <taxon>Hyphomicrobiales</taxon>
        <taxon>Blastochloridaceae</taxon>
        <taxon>Blastochloris</taxon>
    </lineage>
</organism>
<reference evidence="2" key="1">
    <citation type="journal article" date="2015" name="Genome Announc.">
        <title>Complete Genome Sequence of the Bacteriochlorophyll b-Producing Photosynthetic Bacterium Blastochloris viridis.</title>
        <authorList>
            <person name="Tsukatani Y."/>
            <person name="Hirose Y."/>
            <person name="Harada J."/>
            <person name="Misawa N."/>
            <person name="Mori K."/>
            <person name="Inoue K."/>
            <person name="Tamiaki H."/>
        </authorList>
    </citation>
    <scope>NUCLEOTIDE SEQUENCE [LARGE SCALE GENOMIC DNA]</scope>
    <source>
        <strain evidence="2">DSM 133</strain>
    </source>
</reference>
<dbReference type="GO" id="GO:0009055">
    <property type="term" value="F:electron transfer activity"/>
    <property type="evidence" value="ECO:0007669"/>
    <property type="project" value="InterPro"/>
</dbReference>
<protein>
    <recommendedName>
        <fullName evidence="5">Cytochrome c</fullName>
    </recommendedName>
</protein>
<gene>
    <name evidence="2" type="ORF">BV133_3276</name>
    <name evidence="3" type="ORF">BVIRIDIS_09210</name>
</gene>
<reference evidence="4" key="3">
    <citation type="journal article" date="2016" name="Genome Announc.">
        <title>Revised genome sequence of the purple photosynthetic bacterium Blastochloris viridis.</title>
        <authorList>
            <person name="Liu L.N."/>
            <person name="Faulkner M."/>
            <person name="Liu X."/>
            <person name="Huang F."/>
            <person name="Darby A.C."/>
            <person name="Hall N."/>
        </authorList>
    </citation>
    <scope>NUCLEOTIDE SEQUENCE [LARGE SCALE GENOMIC DNA]</scope>
    <source>
        <strain evidence="4">ATCC 19567 / DSM 133 / F</strain>
    </source>
</reference>
<dbReference type="GO" id="GO:0005506">
    <property type="term" value="F:iron ion binding"/>
    <property type="evidence" value="ECO:0007669"/>
    <property type="project" value="InterPro"/>
</dbReference>
<dbReference type="GO" id="GO:0020037">
    <property type="term" value="F:heme binding"/>
    <property type="evidence" value="ECO:0007669"/>
    <property type="project" value="InterPro"/>
</dbReference>
<feature type="chain" id="PRO_5014229162" description="Cytochrome c" evidence="1">
    <location>
        <begin position="21"/>
        <end position="141"/>
    </location>
</feature>
<evidence type="ECO:0000313" key="4">
    <source>
        <dbReference type="Proteomes" id="UP000065734"/>
    </source>
</evidence>